<dbReference type="GO" id="GO:0046872">
    <property type="term" value="F:metal ion binding"/>
    <property type="evidence" value="ECO:0007669"/>
    <property type="project" value="UniProtKB-KW"/>
</dbReference>
<evidence type="ECO:0000313" key="14">
    <source>
        <dbReference type="Proteomes" id="UP001459277"/>
    </source>
</evidence>
<dbReference type="GO" id="GO:0003906">
    <property type="term" value="F:DNA-(apurinic or apyrimidinic site) endonuclease activity"/>
    <property type="evidence" value="ECO:0007669"/>
    <property type="project" value="UniProtKB-ARBA"/>
</dbReference>
<dbReference type="Proteomes" id="UP001459277">
    <property type="component" value="Unassembled WGS sequence"/>
</dbReference>
<feature type="compositionally biased region" description="Polar residues" evidence="10">
    <location>
        <begin position="1221"/>
        <end position="1230"/>
    </location>
</feature>
<dbReference type="GO" id="GO:0019104">
    <property type="term" value="F:DNA N-glycosylase activity"/>
    <property type="evidence" value="ECO:0007669"/>
    <property type="project" value="InterPro"/>
</dbReference>
<keyword evidence="6" id="KW-0408">Iron</keyword>
<dbReference type="SUPFAM" id="SSF48150">
    <property type="entry name" value="DNA-glycosylase"/>
    <property type="match status" value="1"/>
</dbReference>
<feature type="region of interest" description="Disordered" evidence="10">
    <location>
        <begin position="370"/>
        <end position="393"/>
    </location>
</feature>
<evidence type="ECO:0000256" key="8">
    <source>
        <dbReference type="ARBA" id="ARBA00023125"/>
    </source>
</evidence>
<dbReference type="GO" id="GO:0003677">
    <property type="term" value="F:DNA binding"/>
    <property type="evidence" value="ECO:0007669"/>
    <property type="project" value="UniProtKB-KW"/>
</dbReference>
<evidence type="ECO:0000256" key="9">
    <source>
        <dbReference type="ARBA" id="ARBA00023242"/>
    </source>
</evidence>
<evidence type="ECO:0000256" key="10">
    <source>
        <dbReference type="SAM" id="MobiDB-lite"/>
    </source>
</evidence>
<feature type="compositionally biased region" description="Basic and acidic residues" evidence="10">
    <location>
        <begin position="380"/>
        <end position="393"/>
    </location>
</feature>
<feature type="region of interest" description="Disordered" evidence="10">
    <location>
        <begin position="256"/>
        <end position="275"/>
    </location>
</feature>
<protein>
    <submittedName>
        <fullName evidence="13">Uncharacterized protein</fullName>
    </submittedName>
</protein>
<keyword evidence="9" id="KW-0539">Nucleus</keyword>
<evidence type="ECO:0000259" key="11">
    <source>
        <dbReference type="Pfam" id="PF15628"/>
    </source>
</evidence>
<dbReference type="GO" id="GO:0051539">
    <property type="term" value="F:4 iron, 4 sulfur cluster binding"/>
    <property type="evidence" value="ECO:0007669"/>
    <property type="project" value="UniProtKB-KW"/>
</dbReference>
<evidence type="ECO:0000256" key="3">
    <source>
        <dbReference type="ARBA" id="ARBA00005646"/>
    </source>
</evidence>
<dbReference type="InterPro" id="IPR003651">
    <property type="entry name" value="Endonuclease3_FeS-loop_motif"/>
</dbReference>
<evidence type="ECO:0000256" key="4">
    <source>
        <dbReference type="ARBA" id="ARBA00022485"/>
    </source>
</evidence>
<feature type="domain" description="Permuted single zf-CXXC unit" evidence="12">
    <location>
        <begin position="1667"/>
        <end position="1697"/>
    </location>
</feature>
<dbReference type="GO" id="GO:0005634">
    <property type="term" value="C:nucleus"/>
    <property type="evidence" value="ECO:0007669"/>
    <property type="project" value="UniProtKB-SubCell"/>
</dbReference>
<dbReference type="GO" id="GO:0035514">
    <property type="term" value="F:DNA demethylase activity"/>
    <property type="evidence" value="ECO:0007669"/>
    <property type="project" value="InterPro"/>
</dbReference>
<feature type="compositionally biased region" description="Polar residues" evidence="10">
    <location>
        <begin position="217"/>
        <end position="244"/>
    </location>
</feature>
<dbReference type="InterPro" id="IPR028924">
    <property type="entry name" value="Perm-CXXC"/>
</dbReference>
<keyword evidence="8" id="KW-0238">DNA-binding</keyword>
<evidence type="ECO:0000256" key="5">
    <source>
        <dbReference type="ARBA" id="ARBA00022723"/>
    </source>
</evidence>
<dbReference type="SMART" id="SM00525">
    <property type="entry name" value="FES"/>
    <property type="match status" value="1"/>
</dbReference>
<dbReference type="PANTHER" id="PTHR46213">
    <property type="entry name" value="TRANSCRIPTIONAL ACTIVATOR DEMETER"/>
    <property type="match status" value="1"/>
</dbReference>
<evidence type="ECO:0000256" key="2">
    <source>
        <dbReference type="ARBA" id="ARBA00004123"/>
    </source>
</evidence>
<evidence type="ECO:0000256" key="1">
    <source>
        <dbReference type="ARBA" id="ARBA00001966"/>
    </source>
</evidence>
<reference evidence="13 14" key="1">
    <citation type="submission" date="2024-01" db="EMBL/GenBank/DDBJ databases">
        <title>A telomere-to-telomere, gap-free genome of sweet tea (Lithocarpus litseifolius).</title>
        <authorList>
            <person name="Zhou J."/>
        </authorList>
    </citation>
    <scope>NUCLEOTIDE SEQUENCE [LARGE SCALE GENOMIC DNA]</scope>
    <source>
        <strain evidence="13">Zhou-2022a</strain>
        <tissue evidence="13">Leaf</tissue>
    </source>
</reference>
<evidence type="ECO:0000256" key="7">
    <source>
        <dbReference type="ARBA" id="ARBA00023014"/>
    </source>
</evidence>
<keyword evidence="7" id="KW-0411">Iron-sulfur</keyword>
<dbReference type="Pfam" id="PF15628">
    <property type="entry name" value="RRM_DME"/>
    <property type="match status" value="1"/>
</dbReference>
<feature type="domain" description="Demeter RRM-fold" evidence="11">
    <location>
        <begin position="1700"/>
        <end position="1800"/>
    </location>
</feature>
<dbReference type="Gene3D" id="1.10.1670.10">
    <property type="entry name" value="Helix-hairpin-Helix base-excision DNA repair enzymes (C-terminal)"/>
    <property type="match status" value="1"/>
</dbReference>
<organism evidence="13 14">
    <name type="scientific">Lithocarpus litseifolius</name>
    <dbReference type="NCBI Taxonomy" id="425828"/>
    <lineage>
        <taxon>Eukaryota</taxon>
        <taxon>Viridiplantae</taxon>
        <taxon>Streptophyta</taxon>
        <taxon>Embryophyta</taxon>
        <taxon>Tracheophyta</taxon>
        <taxon>Spermatophyta</taxon>
        <taxon>Magnoliopsida</taxon>
        <taxon>eudicotyledons</taxon>
        <taxon>Gunneridae</taxon>
        <taxon>Pentapetalae</taxon>
        <taxon>rosids</taxon>
        <taxon>fabids</taxon>
        <taxon>Fagales</taxon>
        <taxon>Fagaceae</taxon>
        <taxon>Lithocarpus</taxon>
    </lineage>
</organism>
<feature type="compositionally biased region" description="Basic residues" evidence="10">
    <location>
        <begin position="265"/>
        <end position="275"/>
    </location>
</feature>
<evidence type="ECO:0000259" key="12">
    <source>
        <dbReference type="Pfam" id="PF15629"/>
    </source>
</evidence>
<dbReference type="InterPro" id="IPR028925">
    <property type="entry name" value="RRM_DME"/>
</dbReference>
<feature type="compositionally biased region" description="Basic residues" evidence="10">
    <location>
        <begin position="370"/>
        <end position="379"/>
    </location>
</feature>
<comment type="similarity">
    <text evidence="3">Belongs to the DNA glycosylase family. DEMETER subfamily.</text>
</comment>
<evidence type="ECO:0000256" key="6">
    <source>
        <dbReference type="ARBA" id="ARBA00023004"/>
    </source>
</evidence>
<accession>A0AAW2D6B4</accession>
<keyword evidence="14" id="KW-1185">Reference proteome</keyword>
<comment type="subcellular location">
    <subcellularLocation>
        <location evidence="2">Nucleus</location>
    </subcellularLocation>
</comment>
<proteinExistence type="inferred from homology"/>
<sequence>MSLEDNYPGKAKVIESDYAMEEDVQSQISWFPATPAKPQNVFVRRQLLNSSQASSAVSLSSSLDENKGVCDVNVALTTKGEERNSNGMEHTDFGFLGMIDLNKSACDCEEVMENTSECAGGAAKGLDFLHSRESNKDPDAWDVPLANILSTDILSLLNVAPASQSSEHAVMEPVIESISNSFVLVSQSDSERQAEAEEPATHTSLHVEHDLSPGLSDWNNSNSPETHVLQYDSQPINGSNSTFSYQSEKQNVNESLQNGIDLNKRPRQRPKKKKYWPKVVCEGKPKRTPKPKMPEPTTPKCTSLETNMSKKRKYVRKSSLKNSVTPSDVMVNTSEDVVGEGTPKPMTPEPATPKRAMVTTSVDVVAKKDKPKRTAKLKAPKPETPEHVSSEKTVLKRRKYVRKSKASNLVVTSDKVIGEKNYSVTKTCKRALSFDLENQSQDESSMARATSHLQPQNSCRLSSSFDLENHLEEENISLLASQHQLQNYSGKIESAAPVHENRNHRELVTAEAEKPVLECCNQGTNHTGCQHNGMYVYKRKFRVNNCYINSRKLGPIFPKMWKKRRTRQGQRRKTYSDFWSEITAKFIIQMQSMTAMNDISFNTKDTLCQPKVKTTKRRSDTRFRRHSFDDLIIRPYKIVTKKRSKGLTQRRRNLSNLSAFHVYNHTQLSTHKILGSDRQEQEIEISCEPETCNDVFVNSEFHDAKPEGSLANDALLFGDNHEGTVAEMCTGDNSEFHYSKSDGSLTGDALFDSNLERTVTWTERGPSFVGNAMWTEMEPSFVNLCCHNETNANPREHEDFRLSSKSRDTQEKCIKSLTENFVLVGNGQTHLLEQDQNAYGPNNGPQTLIPFEEQEKIECNPNRRHSTISTRDAYDQERSVMAMHLEMGPFPVNLGFNINKSEKSPLEHEHFLLPTKSKALREERSDAHVSEPKCISSDGQALILMQEQRAHSPNSRHNALVPYQEQDHNAHNPTNIHGTLVPYQGPFEPTKKRQQLVKVDLDPETMRVWKQLMDNSSSDGETKADEEKEKWWNEERNVFHGRVDAFVSRMRQIQGDRRFKPWKGSVVDSVVGVFLTQNVSDHLSRNLCDRINDLTLNQGANASKISFFPSNVEVDHLKILEDCKTGSVDHMSKNPTLMENSCPEVVIQQKMPSKTQEAAEVVSYTFDKPFLPPGCNSQGNCGIEKGPHTKNCHEGGRTNFQTEKIAANELESLVDEMVGKTQPTSDANSLNKKRRKGKNTNSKEKSSSGVVFEETKTTTRRVKNKKVEKEKEIDWDELRRTYSTTEPRSSNHMDSVDWEAVRCAENSEIATAIKDRGQQNIIAGRIKDFLNRVVTLHKSINLEWLRNVPPDLAKKYLLEVNGLGLKSVECVRLLALQNIAFPVDTNVGRIAVRLGWVPLQPLPEELQIHLLEQYPLMDTIQKYLWPRLCNLDQPTLYELHYQLITFGKVFCTKRKPNCIACPMKGECKHFASAFASARRALPAPAEKSIVTSMNASTAENCNPVTNPTSLLLEPNQLQASENQTKNCEPIIEEPASPEPESTPIIEEPTSPEPEYIELTERDIEDFSQDDPDEILTINLSGKKFTAHQNLDENTMSRALVALTAEAAFIRMPKLKNVSRLRTEHQVYVIPDFHPLLKGLDRRVNDDPCPYLLAIWTPGETANSFEPPKKRCNSQDGDLCNEKTCFSCNSIREQNSNTIRGTILIPCQTAMRGSFPLNGTYFQVNEVFADDESSQNPINVPRELIWHLERRTAYFATSATTILRGLSIDEIRTCFIRGFICVRGFDRKTRAPRPLAKRFHISTSMMGKSKTEE</sequence>
<name>A0AAW2D6B4_9ROSI</name>
<dbReference type="GO" id="GO:0141166">
    <property type="term" value="P:chromosomal 5-methylcytosine DNA demethylation pathway"/>
    <property type="evidence" value="ECO:0007669"/>
    <property type="project" value="InterPro"/>
</dbReference>
<dbReference type="FunFam" id="1.10.1670.10:FF:000004">
    <property type="entry name" value="DNA glycosylase/AP lyase ROS1"/>
    <property type="match status" value="1"/>
</dbReference>
<evidence type="ECO:0000313" key="13">
    <source>
        <dbReference type="EMBL" id="KAL0005819.1"/>
    </source>
</evidence>
<dbReference type="InterPro" id="IPR023170">
    <property type="entry name" value="HhH_base_excis_C"/>
</dbReference>
<dbReference type="InterPro" id="IPR011257">
    <property type="entry name" value="DNA_glycosylase"/>
</dbReference>
<dbReference type="EMBL" id="JAZDWU010000004">
    <property type="protein sequence ID" value="KAL0005819.1"/>
    <property type="molecule type" value="Genomic_DNA"/>
</dbReference>
<keyword evidence="5" id="KW-0479">Metal-binding</keyword>
<dbReference type="InterPro" id="IPR044811">
    <property type="entry name" value="DME/ROS1"/>
</dbReference>
<gene>
    <name evidence="13" type="ORF">SO802_013380</name>
</gene>
<feature type="region of interest" description="Disordered" evidence="10">
    <location>
        <begin position="1219"/>
        <end position="1257"/>
    </location>
</feature>
<feature type="region of interest" description="Disordered" evidence="10">
    <location>
        <begin position="282"/>
        <end position="303"/>
    </location>
</feature>
<dbReference type="PANTHER" id="PTHR46213:SF16">
    <property type="entry name" value="HHH-GPD DOMAIN-CONTAINING PROTEIN"/>
    <property type="match status" value="1"/>
</dbReference>
<dbReference type="Pfam" id="PF15629">
    <property type="entry name" value="Perm-CXXC"/>
    <property type="match status" value="1"/>
</dbReference>
<comment type="cofactor">
    <cofactor evidence="1">
        <name>[4Fe-4S] cluster</name>
        <dbReference type="ChEBI" id="CHEBI:49883"/>
    </cofactor>
</comment>
<feature type="region of interest" description="Disordered" evidence="10">
    <location>
        <begin position="186"/>
        <end position="244"/>
    </location>
</feature>
<keyword evidence="4" id="KW-0004">4Fe-4S</keyword>
<comment type="caution">
    <text evidence="13">The sequence shown here is derived from an EMBL/GenBank/DDBJ whole genome shotgun (WGS) entry which is preliminary data.</text>
</comment>
<dbReference type="GO" id="GO:0006281">
    <property type="term" value="P:DNA repair"/>
    <property type="evidence" value="ECO:0007669"/>
    <property type="project" value="InterPro"/>
</dbReference>